<keyword evidence="3" id="KW-0274">FAD</keyword>
<evidence type="ECO:0000256" key="1">
    <source>
        <dbReference type="ARBA" id="ARBA00007812"/>
    </source>
</evidence>
<keyword evidence="3" id="KW-0830">Ubiquinone</keyword>
<feature type="region of interest" description="Membrane-binding domain" evidence="3">
    <location>
        <begin position="543"/>
        <end position="584"/>
    </location>
</feature>
<keyword evidence="3" id="KW-0479">Metal-binding</keyword>
<comment type="cofactor">
    <cofactor evidence="3">
        <name>thiamine diphosphate</name>
        <dbReference type="ChEBI" id="CHEBI:58937"/>
    </cofactor>
    <text evidence="3">Binds 1 thiamine pyrophosphate per subunit.</text>
</comment>
<keyword evidence="9" id="KW-1185">Reference proteome</keyword>
<dbReference type="GO" id="GO:0052737">
    <property type="term" value="F:pyruvate dehydrogenase (quinone) activity"/>
    <property type="evidence" value="ECO:0007669"/>
    <property type="project" value="UniProtKB-UniRule"/>
</dbReference>
<comment type="similarity">
    <text evidence="1 3 4">Belongs to the TPP enzyme family.</text>
</comment>
<evidence type="ECO:0000259" key="7">
    <source>
        <dbReference type="Pfam" id="PF02776"/>
    </source>
</evidence>
<dbReference type="HAMAP" id="MF_00850">
    <property type="entry name" value="POX"/>
    <property type="match status" value="1"/>
</dbReference>
<evidence type="ECO:0000259" key="6">
    <source>
        <dbReference type="Pfam" id="PF02775"/>
    </source>
</evidence>
<comment type="function">
    <text evidence="3">A peripheral cell membrane enzyme that catalyzes the oxidative decarboxylation of pyruvate to form acetate and CO(2). It channels electrons from the cytoplasm to the respiratory chain at the cell membrane via ubiquinone.</text>
</comment>
<keyword evidence="3 8" id="KW-0670">Pyruvate</keyword>
<dbReference type="InterPro" id="IPR012001">
    <property type="entry name" value="Thiamin_PyroP_enz_TPP-bd_dom"/>
</dbReference>
<comment type="cofactor">
    <cofactor evidence="3">
        <name>FAD</name>
        <dbReference type="ChEBI" id="CHEBI:57692"/>
    </cofactor>
    <text evidence="3">Binds 1 FAD per subunit.</text>
</comment>
<dbReference type="InterPro" id="IPR044261">
    <property type="entry name" value="Pyruvate_dehydrogenase"/>
</dbReference>
<dbReference type="InterPro" id="IPR047211">
    <property type="entry name" value="POXB-like"/>
</dbReference>
<dbReference type="GO" id="GO:0005886">
    <property type="term" value="C:plasma membrane"/>
    <property type="evidence" value="ECO:0007669"/>
    <property type="project" value="UniProtKB-SubCell"/>
</dbReference>
<comment type="subunit">
    <text evidence="3">Homotetramer.</text>
</comment>
<keyword evidence="3" id="KW-0547">Nucleotide-binding</keyword>
<gene>
    <name evidence="3" type="primary">poxB</name>
    <name evidence="8" type="ordered locus">Psed_3473</name>
</gene>
<feature type="binding site" evidence="3">
    <location>
        <begin position="445"/>
        <end position="447"/>
    </location>
    <ligand>
        <name>thiamine diphosphate</name>
        <dbReference type="ChEBI" id="CHEBI:58937"/>
    </ligand>
</feature>
<dbReference type="SUPFAM" id="SSF52518">
    <property type="entry name" value="Thiamin diphosphate-binding fold (THDP-binding)"/>
    <property type="match status" value="2"/>
</dbReference>
<dbReference type="Pfam" id="PF02776">
    <property type="entry name" value="TPP_enzyme_N"/>
    <property type="match status" value="1"/>
</dbReference>
<feature type="binding site" evidence="3">
    <location>
        <position position="472"/>
    </location>
    <ligand>
        <name>Mg(2+)</name>
        <dbReference type="ChEBI" id="CHEBI:18420"/>
    </ligand>
</feature>
<comment type="domain">
    <text evidence="3">Has 4 domains; the Pyr domain which binds the pyrimidine moiety of the thiamine pyrophosphate cofactor, the FAD-binding domain, the PP-binding domain which binds the pyrophosphate portion of thiamine pyrophosphate and the C-terminal membrane binding region. The C-terminus is held closely against the rest of the protein and covers the active site; during activation it unfolds from the rest of the protein and forms an amphipathic helix upon membrane binding, exposing the active site.</text>
</comment>
<feature type="binding site" evidence="3">
    <location>
        <begin position="260"/>
        <end position="263"/>
    </location>
    <ligand>
        <name>FAD</name>
        <dbReference type="ChEBI" id="CHEBI:57692"/>
    </ligand>
</feature>
<dbReference type="eggNOG" id="COG0028">
    <property type="taxonomic scope" value="Bacteria"/>
</dbReference>
<accession>F4CZC4</accession>
<dbReference type="HOGENOM" id="CLU_013748_3_0_11"/>
<dbReference type="NCBIfam" id="NF006591">
    <property type="entry name" value="PRK09124.1"/>
    <property type="match status" value="1"/>
</dbReference>
<feature type="binding site" evidence="3">
    <location>
        <begin position="418"/>
        <end position="420"/>
    </location>
    <ligand>
        <name>thiamine diphosphate</name>
        <dbReference type="ChEBI" id="CHEBI:58937"/>
    </ligand>
</feature>
<dbReference type="InterPro" id="IPR012000">
    <property type="entry name" value="Thiamin_PyroP_enz_cen_dom"/>
</dbReference>
<dbReference type="InterPro" id="IPR011766">
    <property type="entry name" value="TPP_enzyme_TPP-bd"/>
</dbReference>
<dbReference type="AlphaFoldDB" id="F4CZC4"/>
<feature type="site" description="Moves into active site upon enzyme activation, plays a role in electron transfer" evidence="3">
    <location>
        <position position="477"/>
    </location>
</feature>
<dbReference type="GO" id="GO:0000287">
    <property type="term" value="F:magnesium ion binding"/>
    <property type="evidence" value="ECO:0007669"/>
    <property type="project" value="UniProtKB-UniRule"/>
</dbReference>
<dbReference type="STRING" id="675635.Psed_3473"/>
<evidence type="ECO:0000256" key="4">
    <source>
        <dbReference type="RuleBase" id="RU362132"/>
    </source>
</evidence>
<dbReference type="InterPro" id="IPR000399">
    <property type="entry name" value="TPP-bd_CS"/>
</dbReference>
<evidence type="ECO:0000256" key="2">
    <source>
        <dbReference type="ARBA" id="ARBA00023052"/>
    </source>
</evidence>
<feature type="binding site" evidence="3">
    <location>
        <position position="59"/>
    </location>
    <ligand>
        <name>thiamine diphosphate</name>
        <dbReference type="ChEBI" id="CHEBI:58937"/>
    </ligand>
</feature>
<dbReference type="PROSITE" id="PS00187">
    <property type="entry name" value="TPP_ENZYMES"/>
    <property type="match status" value="1"/>
</dbReference>
<dbReference type="GO" id="GO:0008289">
    <property type="term" value="F:lipid binding"/>
    <property type="evidence" value="ECO:0007669"/>
    <property type="project" value="UniProtKB-UniRule"/>
</dbReference>
<dbReference type="Proteomes" id="UP000007809">
    <property type="component" value="Chromosome"/>
</dbReference>
<feature type="binding site" evidence="3">
    <location>
        <begin position="283"/>
        <end position="287"/>
    </location>
    <ligand>
        <name>FAD</name>
        <dbReference type="ChEBI" id="CHEBI:57692"/>
    </ligand>
</feature>
<feature type="domain" description="Thiamine pyrophosphate enzyme TPP-binding" evidence="6">
    <location>
        <begin position="391"/>
        <end position="537"/>
    </location>
</feature>
<keyword evidence="3" id="KW-0460">Magnesium</keyword>
<dbReference type="CDD" id="cd02014">
    <property type="entry name" value="TPP_POX"/>
    <property type="match status" value="1"/>
</dbReference>
<comment type="subcellular location">
    <subcellularLocation>
        <location evidence="3">Cell membrane</location>
        <topology evidence="3">Peripheral membrane protein</topology>
        <orientation evidence="3">Cytoplasmic side</orientation>
    </subcellularLocation>
</comment>
<evidence type="ECO:0000259" key="5">
    <source>
        <dbReference type="Pfam" id="PF00205"/>
    </source>
</evidence>
<evidence type="ECO:0000256" key="3">
    <source>
        <dbReference type="HAMAP-Rule" id="MF_00850"/>
    </source>
</evidence>
<comment type="catalytic activity">
    <reaction evidence="3">
        <text>a ubiquinone + pyruvate + H2O = a ubiquinol + acetate + CO2</text>
        <dbReference type="Rhea" id="RHEA:27405"/>
        <dbReference type="Rhea" id="RHEA-COMP:9565"/>
        <dbReference type="Rhea" id="RHEA-COMP:9566"/>
        <dbReference type="ChEBI" id="CHEBI:15361"/>
        <dbReference type="ChEBI" id="CHEBI:15377"/>
        <dbReference type="ChEBI" id="CHEBI:16389"/>
        <dbReference type="ChEBI" id="CHEBI:16526"/>
        <dbReference type="ChEBI" id="CHEBI:17976"/>
        <dbReference type="ChEBI" id="CHEBI:30089"/>
        <dbReference type="EC" id="1.2.5.1"/>
    </reaction>
</comment>
<dbReference type="PANTHER" id="PTHR42981:SF2">
    <property type="entry name" value="PYRUVATE DEHYDROGENASE [UBIQUINONE]"/>
    <property type="match status" value="1"/>
</dbReference>
<keyword evidence="3" id="KW-0560">Oxidoreductase</keyword>
<dbReference type="Gene3D" id="3.40.50.970">
    <property type="match status" value="2"/>
</dbReference>
<keyword evidence="3" id="KW-0472">Membrane</keyword>
<keyword evidence="3" id="KW-0446">Lipid-binding</keyword>
<keyword evidence="3" id="KW-1003">Cell membrane</keyword>
<dbReference type="InterPro" id="IPR047210">
    <property type="entry name" value="TPP_PYR_POXB-like"/>
</dbReference>
<dbReference type="KEGG" id="pdx:Psed_3473"/>
<comment type="caution">
    <text evidence="3">Lacks conserved residue(s) required for the propagation of feature annotation.</text>
</comment>
<proteinExistence type="inferred from homology"/>
<sequence length="588" mass="62552">MSLSGKGSPVATTCADYIVAALKASGVRRVYGIPGDSLNGFTDALRRDGQVTWQHVRHEEAAAFAAAGEAAVTGEMAVTAASCGPGSLHLVNGLWDAGRSRVPVLAIAAHIPRGEIGSGYFQETHPQDFYRELSVYSELISVPEQVPRVLEVAMRTAITERGVAVVVIPGEVFLSEAPANIEIRRVRATTSVVRPRDDTLAAAAEVLNSARAVTVLAGAGVAGSHCELIALAATLKSPIVHALRGKEFVEFDNPYDVGMTGLIGYSSGYRAMEHCDTLLMLGTDFPYRPFYPPVGTPIIQVDVRGEIIGRRAPVTVSLVGTVTDTVRALLPLLEQKSDSRHLDTMVAHYQRARRRLDALAMNSSDRGGLHPQLVAATIDRLATDDAVFAVDVGTPTIWAARYLHMNGERRLVGSFTHASMANALPQAIGAQASAPDRQVIAMAGDGGLAMMLGELLTLRQQRLPVKVVVFNNGALAFVEMEMKAAGIVNFGTDLENPDFAGIATAAGLFGVRVDRAADLEGALSAAFAYDGPALVDVRVARQELALPPKITLEQLKGFALYTTRTILSGGGDEIIELARTNLSDLRSE</sequence>
<dbReference type="InterPro" id="IPR047212">
    <property type="entry name" value="TPP_POXB-like"/>
</dbReference>
<feature type="domain" description="Thiamine pyrophosphate enzyme central" evidence="5">
    <location>
        <begin position="200"/>
        <end position="329"/>
    </location>
</feature>
<reference evidence="8 9" key="1">
    <citation type="journal article" date="2011" name="J. Bacteriol.">
        <title>Genome sequence of the 1,4-dioxane-degrading Pseudonocardia dioxanivorans strain CB1190.</title>
        <authorList>
            <person name="Sales C.M."/>
            <person name="Mahendra S."/>
            <person name="Grostern A."/>
            <person name="Parales R.E."/>
            <person name="Goodwin L.A."/>
            <person name="Woyke T."/>
            <person name="Nolan M."/>
            <person name="Lapidus A."/>
            <person name="Chertkov O."/>
            <person name="Ovchinnikova G."/>
            <person name="Sczyrba A."/>
            <person name="Alvarez-Cohen L."/>
        </authorList>
    </citation>
    <scope>NUCLEOTIDE SEQUENCE [LARGE SCALE GENOMIC DNA]</scope>
    <source>
        <strain evidence="9">ATCC 55486 / DSM 44775 / JCM 13855 / CB1190</strain>
    </source>
</reference>
<evidence type="ECO:0000313" key="9">
    <source>
        <dbReference type="Proteomes" id="UP000007809"/>
    </source>
</evidence>
<keyword evidence="3" id="KW-0285">Flavoprotein</keyword>
<keyword evidence="2 3" id="KW-0786">Thiamine pyrophosphate</keyword>
<evidence type="ECO:0000313" key="8">
    <source>
        <dbReference type="EMBL" id="AEA25655.1"/>
    </source>
</evidence>
<feature type="binding site" evidence="3">
    <location>
        <position position="302"/>
    </location>
    <ligand>
        <name>FAD</name>
        <dbReference type="ChEBI" id="CHEBI:57692"/>
    </ligand>
</feature>
<comment type="activity regulation">
    <text evidence="3">The C-terminus inhibits activity; it has to move for the enzyme to be active. Activated by lipid-binding, which occurs via the C-terminus.</text>
</comment>
<dbReference type="CDD" id="cd07039">
    <property type="entry name" value="TPP_PYR_POX"/>
    <property type="match status" value="1"/>
</dbReference>
<dbReference type="Gene3D" id="3.40.50.1220">
    <property type="entry name" value="TPP-binding domain"/>
    <property type="match status" value="1"/>
</dbReference>
<dbReference type="Pfam" id="PF02775">
    <property type="entry name" value="TPP_enzyme_C"/>
    <property type="match status" value="1"/>
</dbReference>
<feature type="binding site" evidence="3">
    <location>
        <position position="445"/>
    </location>
    <ligand>
        <name>Mg(2+)</name>
        <dbReference type="ChEBI" id="CHEBI:18420"/>
    </ligand>
</feature>
<dbReference type="EC" id="1.2.5.1" evidence="3"/>
<dbReference type="GO" id="GO:0048039">
    <property type="term" value="F:ubiquinone binding"/>
    <property type="evidence" value="ECO:0007669"/>
    <property type="project" value="UniProtKB-UniRule"/>
</dbReference>
<dbReference type="PANTHER" id="PTHR42981">
    <property type="entry name" value="PYRUVATE DEHYDROGENASE [UBIQUINONE]"/>
    <property type="match status" value="1"/>
</dbReference>
<name>F4CZC4_PSEUX</name>
<protein>
    <recommendedName>
        <fullName evidence="3">Pyruvate dehydrogenase [ubiquinone]</fullName>
        <ecNumber evidence="3">1.2.5.1</ecNumber>
    </recommendedName>
    <alternativeName>
        <fullName evidence="3">Pyruvate oxidase</fullName>
        <shortName evidence="3">POX</shortName>
    </alternativeName>
    <alternativeName>
        <fullName evidence="3">Pyruvate:ubiquinone-8 oxidoreductase</fullName>
    </alternativeName>
</protein>
<dbReference type="GO" id="GO:0042867">
    <property type="term" value="P:pyruvate catabolic process"/>
    <property type="evidence" value="ECO:0007669"/>
    <property type="project" value="UniProtKB-UniRule"/>
</dbReference>
<organism evidence="8 9">
    <name type="scientific">Pseudonocardia dioxanivorans (strain ATCC 55486 / DSM 44775 / JCM 13855 / CB1190)</name>
    <dbReference type="NCBI Taxonomy" id="675635"/>
    <lineage>
        <taxon>Bacteria</taxon>
        <taxon>Bacillati</taxon>
        <taxon>Actinomycetota</taxon>
        <taxon>Actinomycetes</taxon>
        <taxon>Pseudonocardiales</taxon>
        <taxon>Pseudonocardiaceae</taxon>
        <taxon>Pseudonocardia</taxon>
    </lineage>
</organism>
<dbReference type="EMBL" id="CP002593">
    <property type="protein sequence ID" value="AEA25655.1"/>
    <property type="molecule type" value="Genomic_DNA"/>
</dbReference>
<dbReference type="GO" id="GO:0030976">
    <property type="term" value="F:thiamine pyrophosphate binding"/>
    <property type="evidence" value="ECO:0007669"/>
    <property type="project" value="UniProtKB-UniRule"/>
</dbReference>
<comment type="cofactor">
    <cofactor evidence="3">
        <name>Mg(2+)</name>
        <dbReference type="ChEBI" id="CHEBI:18420"/>
    </cofactor>
    <text evidence="3">Binds 1 Mg(2+) ion per subunit.</text>
</comment>
<dbReference type="Pfam" id="PF00205">
    <property type="entry name" value="TPP_enzyme_M"/>
    <property type="match status" value="1"/>
</dbReference>
<dbReference type="SUPFAM" id="SSF52467">
    <property type="entry name" value="DHS-like NAD/FAD-binding domain"/>
    <property type="match status" value="1"/>
</dbReference>
<feature type="binding site" evidence="3">
    <location>
        <begin position="472"/>
        <end position="478"/>
    </location>
    <ligand>
        <name>thiamine diphosphate</name>
        <dbReference type="ChEBI" id="CHEBI:58937"/>
    </ligand>
</feature>
<feature type="domain" description="Thiamine pyrophosphate enzyme N-terminal TPP-binding" evidence="7">
    <location>
        <begin position="13"/>
        <end position="124"/>
    </location>
</feature>
<dbReference type="InterPro" id="IPR029035">
    <property type="entry name" value="DHS-like_NAD/FAD-binding_dom"/>
</dbReference>
<dbReference type="InterPro" id="IPR029061">
    <property type="entry name" value="THDP-binding"/>
</dbReference>
<dbReference type="GO" id="GO:0050660">
    <property type="term" value="F:flavin adenine dinucleotide binding"/>
    <property type="evidence" value="ECO:0007669"/>
    <property type="project" value="UniProtKB-UniRule"/>
</dbReference>